<reference evidence="3" key="1">
    <citation type="journal article" date="2014" name="Front. Microbiol.">
        <title>High frequency of phylogenetically diverse reductive dehalogenase-homologous genes in deep subseafloor sedimentary metagenomes.</title>
        <authorList>
            <person name="Kawai M."/>
            <person name="Futagami T."/>
            <person name="Toyoda A."/>
            <person name="Takaki Y."/>
            <person name="Nishi S."/>
            <person name="Hori S."/>
            <person name="Arai W."/>
            <person name="Tsubouchi T."/>
            <person name="Morono Y."/>
            <person name="Uchiyama I."/>
            <person name="Ito T."/>
            <person name="Fujiyama A."/>
            <person name="Inagaki F."/>
            <person name="Takami H."/>
        </authorList>
    </citation>
    <scope>NUCLEOTIDE SEQUENCE</scope>
    <source>
        <strain evidence="3">Expedition CK06-06</strain>
    </source>
</reference>
<comment type="caution">
    <text evidence="3">The sequence shown here is derived from an EMBL/GenBank/DDBJ whole genome shotgun (WGS) entry which is preliminary data.</text>
</comment>
<feature type="transmembrane region" description="Helical" evidence="1">
    <location>
        <begin position="82"/>
        <end position="103"/>
    </location>
</feature>
<dbReference type="AlphaFoldDB" id="X1SQ74"/>
<evidence type="ECO:0000259" key="2">
    <source>
        <dbReference type="PROSITE" id="PS50850"/>
    </source>
</evidence>
<dbReference type="InterPro" id="IPR024671">
    <property type="entry name" value="Atg22-like"/>
</dbReference>
<keyword evidence="1" id="KW-1133">Transmembrane helix</keyword>
<organism evidence="3">
    <name type="scientific">marine sediment metagenome</name>
    <dbReference type="NCBI Taxonomy" id="412755"/>
    <lineage>
        <taxon>unclassified sequences</taxon>
        <taxon>metagenomes</taxon>
        <taxon>ecological metagenomes</taxon>
    </lineage>
</organism>
<dbReference type="PROSITE" id="PS50850">
    <property type="entry name" value="MFS"/>
    <property type="match status" value="1"/>
</dbReference>
<name>X1SQ74_9ZZZZ</name>
<accession>X1SQ74</accession>
<feature type="domain" description="Major facilitator superfamily (MFS) profile" evidence="2">
    <location>
        <begin position="1"/>
        <end position="111"/>
    </location>
</feature>
<feature type="transmembrane region" description="Helical" evidence="1">
    <location>
        <begin position="52"/>
        <end position="70"/>
    </location>
</feature>
<dbReference type="SUPFAM" id="SSF103473">
    <property type="entry name" value="MFS general substrate transporter"/>
    <property type="match status" value="1"/>
</dbReference>
<feature type="non-terminal residue" evidence="3">
    <location>
        <position position="1"/>
    </location>
</feature>
<dbReference type="EMBL" id="BARW01009505">
    <property type="protein sequence ID" value="GAI81301.1"/>
    <property type="molecule type" value="Genomic_DNA"/>
</dbReference>
<gene>
    <name evidence="3" type="ORF">S12H4_19095</name>
</gene>
<keyword evidence="1" id="KW-0472">Membrane</keyword>
<dbReference type="Pfam" id="PF11700">
    <property type="entry name" value="ATG22"/>
    <property type="match status" value="1"/>
</dbReference>
<dbReference type="InterPro" id="IPR036259">
    <property type="entry name" value="MFS_trans_sf"/>
</dbReference>
<feature type="transmembrane region" description="Helical" evidence="1">
    <location>
        <begin position="18"/>
        <end position="40"/>
    </location>
</feature>
<protein>
    <recommendedName>
        <fullName evidence="2">Major facilitator superfamily (MFS) profile domain-containing protein</fullName>
    </recommendedName>
</protein>
<sequence length="111" mass="12363">IWIVIIFLMFFFSSYRSFVYISALTGIVVGSTPAIARGFLGSIIPVEKRAELFGFNTFASRIATLIGPILFGITSSLWNMKIALFTVVPFFAVGVILLVYLGVNFRRWQSA</sequence>
<dbReference type="Gene3D" id="1.20.1250.20">
    <property type="entry name" value="MFS general substrate transporter like domains"/>
    <property type="match status" value="1"/>
</dbReference>
<dbReference type="InterPro" id="IPR020846">
    <property type="entry name" value="MFS_dom"/>
</dbReference>
<dbReference type="GO" id="GO:0022857">
    <property type="term" value="F:transmembrane transporter activity"/>
    <property type="evidence" value="ECO:0007669"/>
    <property type="project" value="InterPro"/>
</dbReference>
<keyword evidence="1" id="KW-0812">Transmembrane</keyword>
<proteinExistence type="predicted"/>
<evidence type="ECO:0000256" key="1">
    <source>
        <dbReference type="SAM" id="Phobius"/>
    </source>
</evidence>
<evidence type="ECO:0000313" key="3">
    <source>
        <dbReference type="EMBL" id="GAI81301.1"/>
    </source>
</evidence>